<evidence type="ECO:0000256" key="1">
    <source>
        <dbReference type="ARBA" id="ARBA00023015"/>
    </source>
</evidence>
<dbReference type="SUPFAM" id="SSF64288">
    <property type="entry name" value="Chorismate lyase-like"/>
    <property type="match status" value="1"/>
</dbReference>
<dbReference type="GO" id="GO:0003700">
    <property type="term" value="F:DNA-binding transcription factor activity"/>
    <property type="evidence" value="ECO:0007669"/>
    <property type="project" value="InterPro"/>
</dbReference>
<dbReference type="SMART" id="SM00866">
    <property type="entry name" value="UTRA"/>
    <property type="match status" value="1"/>
</dbReference>
<dbReference type="PRINTS" id="PR00035">
    <property type="entry name" value="HTHGNTR"/>
</dbReference>
<accession>A0A1L7ALU9</accession>
<dbReference type="AlphaFoldDB" id="A0A1L7ALU9"/>
<dbReference type="Gene3D" id="3.40.1410.10">
    <property type="entry name" value="Chorismate lyase-like"/>
    <property type="match status" value="1"/>
</dbReference>
<reference evidence="6" key="3">
    <citation type="submission" date="2023-09" db="EMBL/GenBank/DDBJ databases">
        <authorList>
            <person name="Schober I."/>
            <person name="Bunk B."/>
        </authorList>
    </citation>
    <scope>NUCLEOTIDE SEQUENCE</scope>
    <source>
        <strain evidence="6">DSM 103800</strain>
    </source>
</reference>
<dbReference type="SUPFAM" id="SSF46785">
    <property type="entry name" value="Winged helix' DNA-binding domain"/>
    <property type="match status" value="1"/>
</dbReference>
<dbReference type="Proteomes" id="UP000185494">
    <property type="component" value="Chromosome 2"/>
</dbReference>
<evidence type="ECO:0000256" key="3">
    <source>
        <dbReference type="ARBA" id="ARBA00023163"/>
    </source>
</evidence>
<dbReference type="Proteomes" id="UP001258945">
    <property type="component" value="Unassembled WGS sequence"/>
</dbReference>
<dbReference type="Pfam" id="PF07702">
    <property type="entry name" value="UTRA"/>
    <property type="match status" value="1"/>
</dbReference>
<proteinExistence type="predicted"/>
<keyword evidence="3" id="KW-0804">Transcription</keyword>
<dbReference type="PANTHER" id="PTHR44846:SF1">
    <property type="entry name" value="MANNOSYL-D-GLYCERATE TRANSPORT_METABOLISM SYSTEM REPRESSOR MNGR-RELATED"/>
    <property type="match status" value="1"/>
</dbReference>
<dbReference type="InterPro" id="IPR028978">
    <property type="entry name" value="Chorismate_lyase_/UTRA_dom_sf"/>
</dbReference>
<evidence type="ECO:0000313" key="5">
    <source>
        <dbReference type="EMBL" id="APT59745.1"/>
    </source>
</evidence>
<sequence>MTTEGAGGDTAYPRPLYDVIRDTLRSDIAAGRLKTFDQLPSEAALQSRFSVSRITVRRAVGELAREGLAFAVPGKGWFVARPRAVQPLHALQGLAEAMAATGRSIRNRVLHVREEPATAYAAERLHLPEGTPVTAIRRLRLLDEAPLSVEDTWLPSALGQRLADMDLESRDVFAMLEGDLAVRLGRADLVIGAIAAAPPLTTLLEVTEGAPLLRIERLTHDAGGTPIDAEQLYYRADAFQYQVSVNR</sequence>
<protein>
    <submittedName>
        <fullName evidence="5">GntR family transcriptional regulator</fullName>
    </submittedName>
</protein>
<dbReference type="Gene3D" id="1.10.10.10">
    <property type="entry name" value="Winged helix-like DNA-binding domain superfamily/Winged helix DNA-binding domain"/>
    <property type="match status" value="1"/>
</dbReference>
<dbReference type="KEGG" id="rgi:RGI145_20715"/>
<dbReference type="InterPro" id="IPR011663">
    <property type="entry name" value="UTRA"/>
</dbReference>
<dbReference type="PANTHER" id="PTHR44846">
    <property type="entry name" value="MANNOSYL-D-GLYCERATE TRANSPORT/METABOLISM SYSTEM REPRESSOR MNGR-RELATED"/>
    <property type="match status" value="1"/>
</dbReference>
<dbReference type="EMBL" id="CP015584">
    <property type="protein sequence ID" value="APT59745.1"/>
    <property type="molecule type" value="Genomic_DNA"/>
</dbReference>
<reference evidence="5 7" key="1">
    <citation type="submission" date="2016-05" db="EMBL/GenBank/DDBJ databases">
        <title>Complete Genome and Methylome Analysis of Psychrotrophic Bacterial Isolates from Antarctic Lake Untersee.</title>
        <authorList>
            <person name="Fomenkov A."/>
            <person name="Akimov V.N."/>
            <person name="Vasilyeva L.V."/>
            <person name="Andersen D."/>
            <person name="Vincze T."/>
            <person name="Roberts R.J."/>
        </authorList>
    </citation>
    <scope>NUCLEOTIDE SEQUENCE [LARGE SCALE GENOMIC DNA]</scope>
    <source>
        <strain evidence="5 7">U14-5</strain>
    </source>
</reference>
<evidence type="ECO:0000313" key="8">
    <source>
        <dbReference type="Proteomes" id="UP001258945"/>
    </source>
</evidence>
<reference evidence="6 8" key="2">
    <citation type="journal article" date="2019" name="Microb. Pathog.">
        <title>Comparison of VITEK 2, MALDI-TOF MS, 16S rRNA gene sequencing, and whole-genome sequencing for identification of Roseomonas mucosa.</title>
        <authorList>
            <person name="Rudolph W.W."/>
            <person name="Gunzer F."/>
            <person name="Trauth M."/>
            <person name="Bunk B."/>
            <person name="Bigge R."/>
            <person name="Schrottner P."/>
        </authorList>
    </citation>
    <scope>NUCLEOTIDE SEQUENCE [LARGE SCALE GENOMIC DNA]</scope>
    <source>
        <strain evidence="6 8">DSM 103800</strain>
    </source>
</reference>
<organism evidence="5 7">
    <name type="scientific">Roseomonas gilardii</name>
    <dbReference type="NCBI Taxonomy" id="257708"/>
    <lineage>
        <taxon>Bacteria</taxon>
        <taxon>Pseudomonadati</taxon>
        <taxon>Pseudomonadota</taxon>
        <taxon>Alphaproteobacteria</taxon>
        <taxon>Acetobacterales</taxon>
        <taxon>Roseomonadaceae</taxon>
        <taxon>Roseomonas</taxon>
    </lineage>
</organism>
<dbReference type="InterPro" id="IPR050679">
    <property type="entry name" value="Bact_HTH_transcr_reg"/>
</dbReference>
<evidence type="ECO:0000313" key="7">
    <source>
        <dbReference type="Proteomes" id="UP000185494"/>
    </source>
</evidence>
<dbReference type="PROSITE" id="PS50949">
    <property type="entry name" value="HTH_GNTR"/>
    <property type="match status" value="1"/>
</dbReference>
<evidence type="ECO:0000256" key="2">
    <source>
        <dbReference type="ARBA" id="ARBA00023125"/>
    </source>
</evidence>
<dbReference type="RefSeq" id="WP_075800454.1">
    <property type="nucleotide sequence ID" value="NZ_CP015584.1"/>
</dbReference>
<feature type="domain" description="HTH gntR-type" evidence="4">
    <location>
        <begin position="14"/>
        <end position="82"/>
    </location>
</feature>
<keyword evidence="2" id="KW-0238">DNA-binding</keyword>
<dbReference type="SMART" id="SM00345">
    <property type="entry name" value="HTH_GNTR"/>
    <property type="match status" value="1"/>
</dbReference>
<dbReference type="EMBL" id="JAVVDO010000035">
    <property type="protein sequence ID" value="MDT8332771.1"/>
    <property type="molecule type" value="Genomic_DNA"/>
</dbReference>
<name>A0A1L7ALU9_9PROT</name>
<dbReference type="STRING" id="257708.RGI145_20715"/>
<dbReference type="eggNOG" id="COG2188">
    <property type="taxonomic scope" value="Bacteria"/>
</dbReference>
<gene>
    <name evidence="5" type="ORF">RGI145_20715</name>
    <name evidence="6" type="ORF">RQ831_17080</name>
</gene>
<dbReference type="Pfam" id="PF00392">
    <property type="entry name" value="GntR"/>
    <property type="match status" value="1"/>
</dbReference>
<dbReference type="InterPro" id="IPR036388">
    <property type="entry name" value="WH-like_DNA-bd_sf"/>
</dbReference>
<keyword evidence="1" id="KW-0805">Transcription regulation</keyword>
<dbReference type="GO" id="GO:0045892">
    <property type="term" value="P:negative regulation of DNA-templated transcription"/>
    <property type="evidence" value="ECO:0007669"/>
    <property type="project" value="TreeGrafter"/>
</dbReference>
<dbReference type="GO" id="GO:0003677">
    <property type="term" value="F:DNA binding"/>
    <property type="evidence" value="ECO:0007669"/>
    <property type="project" value="UniProtKB-KW"/>
</dbReference>
<keyword evidence="8" id="KW-1185">Reference proteome</keyword>
<dbReference type="CDD" id="cd07377">
    <property type="entry name" value="WHTH_GntR"/>
    <property type="match status" value="1"/>
</dbReference>
<evidence type="ECO:0000313" key="6">
    <source>
        <dbReference type="EMBL" id="MDT8332771.1"/>
    </source>
</evidence>
<dbReference type="InterPro" id="IPR036390">
    <property type="entry name" value="WH_DNA-bd_sf"/>
</dbReference>
<evidence type="ECO:0000259" key="4">
    <source>
        <dbReference type="PROSITE" id="PS50949"/>
    </source>
</evidence>
<dbReference type="InterPro" id="IPR000524">
    <property type="entry name" value="Tscrpt_reg_HTH_GntR"/>
</dbReference>